<dbReference type="Pfam" id="PF13920">
    <property type="entry name" value="zf-C3HC4_3"/>
    <property type="match status" value="1"/>
</dbReference>
<evidence type="ECO:0000313" key="22">
    <source>
        <dbReference type="Proteomes" id="UP001163828"/>
    </source>
</evidence>
<keyword evidence="7" id="KW-0962">Peroxisome biogenesis</keyword>
<protein>
    <recommendedName>
        <fullName evidence="5">RING-type E3 ubiquitin transferase</fullName>
        <ecNumber evidence="5">2.3.2.27</ecNumber>
    </recommendedName>
    <alternativeName>
        <fullName evidence="18">Peroxin-10</fullName>
    </alternativeName>
</protein>
<keyword evidence="8" id="KW-0808">Transferase</keyword>
<evidence type="ECO:0000256" key="4">
    <source>
        <dbReference type="ARBA" id="ARBA00008704"/>
    </source>
</evidence>
<dbReference type="InterPro" id="IPR025654">
    <property type="entry name" value="PEX2/10"/>
</dbReference>
<evidence type="ECO:0000256" key="11">
    <source>
        <dbReference type="ARBA" id="ARBA00022771"/>
    </source>
</evidence>
<accession>A0ABQ8Q9I8</accession>
<dbReference type="SUPFAM" id="SSF57850">
    <property type="entry name" value="RING/U-box"/>
    <property type="match status" value="1"/>
</dbReference>
<evidence type="ECO:0000256" key="2">
    <source>
        <dbReference type="ARBA" id="ARBA00004585"/>
    </source>
</evidence>
<feature type="domain" description="RING-type" evidence="20">
    <location>
        <begin position="271"/>
        <end position="309"/>
    </location>
</feature>
<keyword evidence="17" id="KW-0576">Peroxisome</keyword>
<evidence type="ECO:0000313" key="21">
    <source>
        <dbReference type="EMBL" id="KAJ3995171.1"/>
    </source>
</evidence>
<dbReference type="CDD" id="cd16527">
    <property type="entry name" value="RING-HC_PEX10"/>
    <property type="match status" value="1"/>
</dbReference>
<dbReference type="SMART" id="SM00184">
    <property type="entry name" value="RING"/>
    <property type="match status" value="1"/>
</dbReference>
<evidence type="ECO:0000256" key="13">
    <source>
        <dbReference type="ARBA" id="ARBA00022833"/>
    </source>
</evidence>
<evidence type="ECO:0000256" key="16">
    <source>
        <dbReference type="ARBA" id="ARBA00023136"/>
    </source>
</evidence>
<dbReference type="Gene3D" id="3.30.40.10">
    <property type="entry name" value="Zinc/RING finger domain, C3HC4 (zinc finger)"/>
    <property type="match status" value="1"/>
</dbReference>
<evidence type="ECO:0000256" key="7">
    <source>
        <dbReference type="ARBA" id="ARBA00022593"/>
    </source>
</evidence>
<name>A0ABQ8Q9I8_9AGAR</name>
<comment type="catalytic activity">
    <reaction evidence="1">
        <text>S-ubiquitinyl-[E2 ubiquitin-conjugating enzyme]-L-cysteine + [acceptor protein]-L-lysine = [E2 ubiquitin-conjugating enzyme]-L-cysteine + N(6)-ubiquitinyl-[acceptor protein]-L-lysine.</text>
        <dbReference type="EC" id="2.3.2.27"/>
    </reaction>
</comment>
<keyword evidence="22" id="KW-1185">Reference proteome</keyword>
<keyword evidence="16" id="KW-0472">Membrane</keyword>
<keyword evidence="13" id="KW-0862">Zinc</keyword>
<dbReference type="PROSITE" id="PS50089">
    <property type="entry name" value="ZF_RING_2"/>
    <property type="match status" value="1"/>
</dbReference>
<evidence type="ECO:0000256" key="15">
    <source>
        <dbReference type="ARBA" id="ARBA00022989"/>
    </source>
</evidence>
<evidence type="ECO:0000256" key="17">
    <source>
        <dbReference type="ARBA" id="ARBA00023140"/>
    </source>
</evidence>
<keyword evidence="14" id="KW-0653">Protein transport</keyword>
<gene>
    <name evidence="21" type="ORF">F5050DRAFT_1574169</name>
</gene>
<reference evidence="21" key="1">
    <citation type="submission" date="2022-08" db="EMBL/GenBank/DDBJ databases">
        <authorList>
            <consortium name="DOE Joint Genome Institute"/>
            <person name="Min B."/>
            <person name="Riley R."/>
            <person name="Sierra-Patev S."/>
            <person name="Naranjo-Ortiz M."/>
            <person name="Looney B."/>
            <person name="Konkel Z."/>
            <person name="Slot J.C."/>
            <person name="Sakamoto Y."/>
            <person name="Steenwyk J.L."/>
            <person name="Rokas A."/>
            <person name="Carro J."/>
            <person name="Camarero S."/>
            <person name="Ferreira P."/>
            <person name="Molpeceres G."/>
            <person name="Ruiz-Duenas F.J."/>
            <person name="Serrano A."/>
            <person name="Henrissat B."/>
            <person name="Drula E."/>
            <person name="Hughes K.W."/>
            <person name="Mata J.L."/>
            <person name="Ishikawa N.K."/>
            <person name="Vargas-Isla R."/>
            <person name="Ushijima S."/>
            <person name="Smith C.A."/>
            <person name="Ahrendt S."/>
            <person name="Andreopoulos W."/>
            <person name="He G."/>
            <person name="Labutti K."/>
            <person name="Lipzen A."/>
            <person name="Ng V."/>
            <person name="Sandor L."/>
            <person name="Barry K."/>
            <person name="Martinez A.T."/>
            <person name="Xiao Y."/>
            <person name="Gibbons J.G."/>
            <person name="Terashima K."/>
            <person name="Hibbett D.S."/>
            <person name="Grigoriev I.V."/>
        </authorList>
    </citation>
    <scope>NUCLEOTIDE SEQUENCE</scope>
    <source>
        <strain evidence="21">TFB10827</strain>
    </source>
</reference>
<dbReference type="PANTHER" id="PTHR23350">
    <property type="entry name" value="PEROXISOME ASSEMBLY PROTEIN 10"/>
    <property type="match status" value="1"/>
</dbReference>
<dbReference type="Pfam" id="PF04757">
    <property type="entry name" value="Pex2_Pex12"/>
    <property type="match status" value="1"/>
</dbReference>
<keyword evidence="15" id="KW-1133">Transmembrane helix</keyword>
<dbReference type="PROSITE" id="PS00518">
    <property type="entry name" value="ZF_RING_1"/>
    <property type="match status" value="1"/>
</dbReference>
<evidence type="ECO:0000256" key="18">
    <source>
        <dbReference type="ARBA" id="ARBA00041230"/>
    </source>
</evidence>
<evidence type="ECO:0000256" key="12">
    <source>
        <dbReference type="ARBA" id="ARBA00022786"/>
    </source>
</evidence>
<proteinExistence type="inferred from homology"/>
<organism evidence="21 22">
    <name type="scientific">Lentinula boryana</name>
    <dbReference type="NCBI Taxonomy" id="40481"/>
    <lineage>
        <taxon>Eukaryota</taxon>
        <taxon>Fungi</taxon>
        <taxon>Dikarya</taxon>
        <taxon>Basidiomycota</taxon>
        <taxon>Agaricomycotina</taxon>
        <taxon>Agaricomycetes</taxon>
        <taxon>Agaricomycetidae</taxon>
        <taxon>Agaricales</taxon>
        <taxon>Marasmiineae</taxon>
        <taxon>Omphalotaceae</taxon>
        <taxon>Lentinula</taxon>
    </lineage>
</organism>
<evidence type="ECO:0000259" key="20">
    <source>
        <dbReference type="PROSITE" id="PS50089"/>
    </source>
</evidence>
<evidence type="ECO:0000256" key="3">
    <source>
        <dbReference type="ARBA" id="ARBA00004906"/>
    </source>
</evidence>
<evidence type="ECO:0000256" key="1">
    <source>
        <dbReference type="ARBA" id="ARBA00000900"/>
    </source>
</evidence>
<evidence type="ECO:0000256" key="5">
    <source>
        <dbReference type="ARBA" id="ARBA00012483"/>
    </source>
</evidence>
<dbReference type="InterPro" id="IPR001841">
    <property type="entry name" value="Znf_RING"/>
</dbReference>
<dbReference type="EMBL" id="MU790666">
    <property type="protein sequence ID" value="KAJ3995171.1"/>
    <property type="molecule type" value="Genomic_DNA"/>
</dbReference>
<comment type="pathway">
    <text evidence="3">Protein modification; protein ubiquitination.</text>
</comment>
<keyword evidence="10" id="KW-0479">Metal-binding</keyword>
<dbReference type="Proteomes" id="UP001163828">
    <property type="component" value="Unassembled WGS sequence"/>
</dbReference>
<comment type="similarity">
    <text evidence="4">Belongs to the pex2/pex10/pex12 family.</text>
</comment>
<dbReference type="InterPro" id="IPR006845">
    <property type="entry name" value="Pex_N"/>
</dbReference>
<keyword evidence="6" id="KW-0813">Transport</keyword>
<dbReference type="PANTHER" id="PTHR23350:SF0">
    <property type="entry name" value="PEROXISOME BIOGENESIS FACTOR 10"/>
    <property type="match status" value="1"/>
</dbReference>
<evidence type="ECO:0000256" key="9">
    <source>
        <dbReference type="ARBA" id="ARBA00022692"/>
    </source>
</evidence>
<sequence length="323" mass="36646">MSGIPVFPVAQQAQIIRAHQRDLYHVSLLREQAENTARAWLGTRRLTRWDKELELLVKLLYYGLTTGRATQTLGEEYTDIWQYSTTIPPSRLTRAALVLLPSLPAYILSRFVNMANISARNPRLATILRTLPFLLESLTEINLAVFYIRGIYYDISKRLLGVRHISSLPKNPHIRPPSYSLLGVLIAVRLIYRLITFLQSRTSNSTLEEKKGKRTAGGSANRETYLDDRPVSQMLNIIDPESEPAKPAEQDVRTMLDVASLSPTVRASRTCTLCLEERTDTCSTECGHLFCWSCIVGWGREKAECPLCRQSLNPTRLLPIYNL</sequence>
<dbReference type="EC" id="2.3.2.27" evidence="5"/>
<comment type="subcellular location">
    <subcellularLocation>
        <location evidence="2">Peroxisome membrane</location>
        <topology evidence="2">Multi-pass membrane protein</topology>
    </subcellularLocation>
</comment>
<comment type="caution">
    <text evidence="21">The sequence shown here is derived from an EMBL/GenBank/DDBJ whole genome shotgun (WGS) entry which is preliminary data.</text>
</comment>
<dbReference type="InterPro" id="IPR013083">
    <property type="entry name" value="Znf_RING/FYVE/PHD"/>
</dbReference>
<keyword evidence="9" id="KW-0812">Transmembrane</keyword>
<evidence type="ECO:0000256" key="8">
    <source>
        <dbReference type="ARBA" id="ARBA00022679"/>
    </source>
</evidence>
<keyword evidence="12" id="KW-0833">Ubl conjugation pathway</keyword>
<keyword evidence="11 19" id="KW-0863">Zinc-finger</keyword>
<evidence type="ECO:0000256" key="10">
    <source>
        <dbReference type="ARBA" id="ARBA00022723"/>
    </source>
</evidence>
<evidence type="ECO:0000256" key="6">
    <source>
        <dbReference type="ARBA" id="ARBA00022448"/>
    </source>
</evidence>
<evidence type="ECO:0000256" key="19">
    <source>
        <dbReference type="PROSITE-ProRule" id="PRU00175"/>
    </source>
</evidence>
<dbReference type="InterPro" id="IPR017907">
    <property type="entry name" value="Znf_RING_CS"/>
</dbReference>
<evidence type="ECO:0000256" key="14">
    <source>
        <dbReference type="ARBA" id="ARBA00022927"/>
    </source>
</evidence>